<proteinExistence type="predicted"/>
<organism evidence="2 3">
    <name type="scientific">Streptomyces sedi</name>
    <dbReference type="NCBI Taxonomy" id="555059"/>
    <lineage>
        <taxon>Bacteria</taxon>
        <taxon>Bacillati</taxon>
        <taxon>Actinomycetota</taxon>
        <taxon>Actinomycetes</taxon>
        <taxon>Kitasatosporales</taxon>
        <taxon>Streptomycetaceae</taxon>
        <taxon>Streptomyces</taxon>
    </lineage>
</organism>
<evidence type="ECO:0000313" key="2">
    <source>
        <dbReference type="EMBL" id="TNM28770.1"/>
    </source>
</evidence>
<sequence>MPVDAAPRRGTRRPWAACRAAGALALAALAGCGVSETGPTEAGPPARGGPGVEGPEVTRLYFAHRQGVWPATRPHGGDTDPQTALDALLEGPDAAERARGLTTRVPADGQRATAEPGDGAVELHLPWPIAELDSVAVSQLVCTVAAAPGGRAHGVVVRVHERDGPTPWEVVCADDGTVTPRAADGALP</sequence>
<evidence type="ECO:0008006" key="4">
    <source>
        <dbReference type="Google" id="ProtNLM"/>
    </source>
</evidence>
<dbReference type="AlphaFoldDB" id="A0A5C4UYG5"/>
<protein>
    <recommendedName>
        <fullName evidence="4">GerMN domain-containing protein</fullName>
    </recommendedName>
</protein>
<reference evidence="2 3" key="1">
    <citation type="submission" date="2019-06" db="EMBL/GenBank/DDBJ databases">
        <title>Draft genome of Streptomyces sedi sp. JCM16909.</title>
        <authorList>
            <person name="Klykleung N."/>
            <person name="Tanasupawat S."/>
            <person name="Kudo T."/>
            <person name="Yuki M."/>
            <person name="Ohkuma M."/>
        </authorList>
    </citation>
    <scope>NUCLEOTIDE SEQUENCE [LARGE SCALE GENOMIC DNA]</scope>
    <source>
        <strain evidence="2 3">JCM 16909</strain>
    </source>
</reference>
<dbReference type="Proteomes" id="UP000311713">
    <property type="component" value="Unassembled WGS sequence"/>
</dbReference>
<dbReference type="OrthoDB" id="3533398at2"/>
<name>A0A5C4UYG5_9ACTN</name>
<keyword evidence="1" id="KW-0732">Signal</keyword>
<keyword evidence="3" id="KW-1185">Reference proteome</keyword>
<evidence type="ECO:0000313" key="3">
    <source>
        <dbReference type="Proteomes" id="UP000311713"/>
    </source>
</evidence>
<feature type="signal peptide" evidence="1">
    <location>
        <begin position="1"/>
        <end position="30"/>
    </location>
</feature>
<dbReference type="EMBL" id="VDGT01000012">
    <property type="protein sequence ID" value="TNM28770.1"/>
    <property type="molecule type" value="Genomic_DNA"/>
</dbReference>
<accession>A0A5C4UYG5</accession>
<feature type="chain" id="PRO_5039541668" description="GerMN domain-containing protein" evidence="1">
    <location>
        <begin position="31"/>
        <end position="188"/>
    </location>
</feature>
<dbReference type="RefSeq" id="WP_139646229.1">
    <property type="nucleotide sequence ID" value="NZ_BAAAZS010000050.1"/>
</dbReference>
<gene>
    <name evidence="2" type="ORF">FH715_17215</name>
</gene>
<evidence type="ECO:0000256" key="1">
    <source>
        <dbReference type="SAM" id="SignalP"/>
    </source>
</evidence>
<comment type="caution">
    <text evidence="2">The sequence shown here is derived from an EMBL/GenBank/DDBJ whole genome shotgun (WGS) entry which is preliminary data.</text>
</comment>